<name>A0A4Q0MGI7_9SPHI</name>
<dbReference type="EMBL" id="RXOC01000001">
    <property type="protein sequence ID" value="RXF72568.1"/>
    <property type="molecule type" value="Genomic_DNA"/>
</dbReference>
<sequence length="206" mass="24371">MKDFEALKGIWSGQVSEPKISDDDIIKSLKKSKNTFGNKLLFETAGMLAGVIVFVWVWISNPFMMWTTHLSLLILIICCIYYIFIQIKDYRSISNSESLLKQPEEYIGYLKDYRHKRYVLNTRKYSIYSIFIGIAFALYFIELYFIAPLWQTAGGIAFTIGWFVVSWRLMRIYIRREQERLYEMIENLERLQKQFSSKNSPDADTL</sequence>
<feature type="transmembrane region" description="Helical" evidence="1">
    <location>
        <begin position="125"/>
        <end position="147"/>
    </location>
</feature>
<evidence type="ECO:0000313" key="3">
    <source>
        <dbReference type="Proteomes" id="UP000290848"/>
    </source>
</evidence>
<accession>A0A4Q0MGI7</accession>
<dbReference type="AlphaFoldDB" id="A0A4Q0MGI7"/>
<feature type="transmembrane region" description="Helical" evidence="1">
    <location>
        <begin position="153"/>
        <end position="170"/>
    </location>
</feature>
<evidence type="ECO:0000313" key="2">
    <source>
        <dbReference type="EMBL" id="RXF72568.1"/>
    </source>
</evidence>
<dbReference type="Proteomes" id="UP000290848">
    <property type="component" value="Unassembled WGS sequence"/>
</dbReference>
<reference evidence="2 3" key="1">
    <citation type="submission" date="2018-12" db="EMBL/GenBank/DDBJ databases">
        <title>The Draft Genome Sequence of the Soil Bacterium Pedobacter tournemirensis R1.</title>
        <authorList>
            <person name="He J."/>
        </authorList>
    </citation>
    <scope>NUCLEOTIDE SEQUENCE [LARGE SCALE GENOMIC DNA]</scope>
    <source>
        <strain evidence="2 3">R1</strain>
    </source>
</reference>
<keyword evidence="1" id="KW-0472">Membrane</keyword>
<feature type="transmembrane region" description="Helical" evidence="1">
    <location>
        <begin position="40"/>
        <end position="59"/>
    </location>
</feature>
<keyword evidence="1" id="KW-1133">Transmembrane helix</keyword>
<protein>
    <submittedName>
        <fullName evidence="2">Uncharacterized protein</fullName>
    </submittedName>
</protein>
<dbReference type="RefSeq" id="WP_128767753.1">
    <property type="nucleotide sequence ID" value="NZ_RXOC01000001.1"/>
</dbReference>
<proteinExistence type="predicted"/>
<organism evidence="2 3">
    <name type="scientific">Arcticibacter tournemirensis</name>
    <dbReference type="NCBI Taxonomy" id="699437"/>
    <lineage>
        <taxon>Bacteria</taxon>
        <taxon>Pseudomonadati</taxon>
        <taxon>Bacteroidota</taxon>
        <taxon>Sphingobacteriia</taxon>
        <taxon>Sphingobacteriales</taxon>
        <taxon>Sphingobacteriaceae</taxon>
        <taxon>Arcticibacter</taxon>
    </lineage>
</organism>
<keyword evidence="1" id="KW-0812">Transmembrane</keyword>
<comment type="caution">
    <text evidence="2">The sequence shown here is derived from an EMBL/GenBank/DDBJ whole genome shotgun (WGS) entry which is preliminary data.</text>
</comment>
<feature type="transmembrane region" description="Helical" evidence="1">
    <location>
        <begin position="65"/>
        <end position="84"/>
    </location>
</feature>
<evidence type="ECO:0000256" key="1">
    <source>
        <dbReference type="SAM" id="Phobius"/>
    </source>
</evidence>
<gene>
    <name evidence="2" type="ORF">EKH83_02270</name>
</gene>